<dbReference type="Pfam" id="PF01841">
    <property type="entry name" value="Transglut_core"/>
    <property type="match status" value="1"/>
</dbReference>
<evidence type="ECO:0000313" key="3">
    <source>
        <dbReference type="EMBL" id="TZF91695.1"/>
    </source>
</evidence>
<feature type="domain" description="Transglutaminase-like" evidence="2">
    <location>
        <begin position="372"/>
        <end position="443"/>
    </location>
</feature>
<dbReference type="Pfam" id="PF13559">
    <property type="entry name" value="DUF4129"/>
    <property type="match status" value="1"/>
</dbReference>
<proteinExistence type="predicted"/>
<dbReference type="Pfam" id="PF11992">
    <property type="entry name" value="TgpA_N"/>
    <property type="match status" value="1"/>
</dbReference>
<feature type="non-terminal residue" evidence="3">
    <location>
        <position position="1"/>
    </location>
</feature>
<keyword evidence="1" id="KW-0472">Membrane</keyword>
<dbReference type="PANTHER" id="PTHR42736:SF1">
    <property type="entry name" value="PROTEIN-GLUTAMINE GAMMA-GLUTAMYLTRANSFERASE"/>
    <property type="match status" value="1"/>
</dbReference>
<dbReference type="InterPro" id="IPR052901">
    <property type="entry name" value="Bact_TGase-like"/>
</dbReference>
<dbReference type="EMBL" id="VTRV01000004">
    <property type="protein sequence ID" value="TZF91695.1"/>
    <property type="molecule type" value="Genomic_DNA"/>
</dbReference>
<sequence>LLQLPAPTAAAIAVTGVLIAALSWRRPLSNVTRALLAIAIVAAVSAQFGFNFGRDTGCALLGAMLALKPSETVSLRDARSLVGFALFAPFSTFLLDQGPTSLALGLIGATLALGAMHRFAAAEGGAPTAGFAAPLKQSLRLLVGGIPLALAIFWLFPRIASPMWGVPGRAQARVGLSDTMSPGDWVDLLADDRVAARARFEGATPPKSAMYWRGPVLWSFDGRTWRRGAGADATPPSIVPSRTRWTYTLEIEPTDRSQLVALDLPLEIPAGATATSDYSLRSARALAGLTRWRMTSSPPAAFGATLSASQRRRALQLPGGFDPRTVALGRELRTRLHDDRAIVTYALDWIHRDFAYSIAAPPLDRDSIDDFLFRTRVGYCEHFAGGFTMLMRSAGIPTRVVTGYVGGQWNRLGGYWMIRRMDAHAWAEVWLPGRGWVRVDPTAAVAPERIYDTVDDQLPDGGLFETLQGPRGISQVTDWLKQNWNDMVLGFNADRQSRLLAPLGLRRMDPTELAIAFGIAASLALGLMVWLGTRGPRERDPVLRAWHALDRRYARLGLGRAPHEPATVWAERITKARATGAAQLQDLVARFTQARYAANVADGASVRGLVRELRRHRPS</sequence>
<evidence type="ECO:0000313" key="4">
    <source>
        <dbReference type="Proteomes" id="UP000323164"/>
    </source>
</evidence>
<dbReference type="InterPro" id="IPR002931">
    <property type="entry name" value="Transglutaminase-like"/>
</dbReference>
<dbReference type="Proteomes" id="UP000323164">
    <property type="component" value="Unassembled WGS sequence"/>
</dbReference>
<dbReference type="OrthoDB" id="9804872at2"/>
<dbReference type="InterPro" id="IPR038765">
    <property type="entry name" value="Papain-like_cys_pep_sf"/>
</dbReference>
<dbReference type="SMART" id="SM00460">
    <property type="entry name" value="TGc"/>
    <property type="match status" value="1"/>
</dbReference>
<organism evidence="3 4">
    <name type="scientific">Cognatilysobacter lacus</name>
    <dbReference type="NCBI Taxonomy" id="1643323"/>
    <lineage>
        <taxon>Bacteria</taxon>
        <taxon>Pseudomonadati</taxon>
        <taxon>Pseudomonadota</taxon>
        <taxon>Gammaproteobacteria</taxon>
        <taxon>Lysobacterales</taxon>
        <taxon>Lysobacteraceae</taxon>
        <taxon>Cognatilysobacter</taxon>
    </lineage>
</organism>
<comment type="caution">
    <text evidence="3">The sequence shown here is derived from an EMBL/GenBank/DDBJ whole genome shotgun (WGS) entry which is preliminary data.</text>
</comment>
<keyword evidence="1" id="KW-1133">Transmembrane helix</keyword>
<dbReference type="AlphaFoldDB" id="A0A5D8Z9T8"/>
<dbReference type="RefSeq" id="WP_149351421.1">
    <property type="nucleotide sequence ID" value="NZ_VTRV01000004.1"/>
</dbReference>
<keyword evidence="4" id="KW-1185">Reference proteome</keyword>
<keyword evidence="1" id="KW-0812">Transmembrane</keyword>
<evidence type="ECO:0000256" key="1">
    <source>
        <dbReference type="SAM" id="Phobius"/>
    </source>
</evidence>
<dbReference type="SUPFAM" id="SSF54001">
    <property type="entry name" value="Cysteine proteinases"/>
    <property type="match status" value="1"/>
</dbReference>
<dbReference type="InterPro" id="IPR021878">
    <property type="entry name" value="TgpA_N"/>
</dbReference>
<dbReference type="InterPro" id="IPR025403">
    <property type="entry name" value="TgpA-like_C"/>
</dbReference>
<reference evidence="3 4" key="1">
    <citation type="submission" date="2019-08" db="EMBL/GenBank/DDBJ databases">
        <title>Draft genome sequence of Lysobacter sp. UKS-15.</title>
        <authorList>
            <person name="Im W.-T."/>
        </authorList>
    </citation>
    <scope>NUCLEOTIDE SEQUENCE [LARGE SCALE GENOMIC DNA]</scope>
    <source>
        <strain evidence="3 4">UKS-15</strain>
    </source>
</reference>
<evidence type="ECO:0000259" key="2">
    <source>
        <dbReference type="SMART" id="SM00460"/>
    </source>
</evidence>
<gene>
    <name evidence="3" type="ORF">FW784_00550</name>
</gene>
<dbReference type="PANTHER" id="PTHR42736">
    <property type="entry name" value="PROTEIN-GLUTAMINE GAMMA-GLUTAMYLTRANSFERASE"/>
    <property type="match status" value="1"/>
</dbReference>
<dbReference type="Gene3D" id="3.10.620.30">
    <property type="match status" value="1"/>
</dbReference>
<feature type="transmembrane region" description="Helical" evidence="1">
    <location>
        <begin position="139"/>
        <end position="156"/>
    </location>
</feature>
<feature type="transmembrane region" description="Helical" evidence="1">
    <location>
        <begin position="6"/>
        <end position="24"/>
    </location>
</feature>
<feature type="transmembrane region" description="Helical" evidence="1">
    <location>
        <begin position="102"/>
        <end position="119"/>
    </location>
</feature>
<accession>A0A5D8Z9T8</accession>
<name>A0A5D8Z9T8_9GAMM</name>
<feature type="transmembrane region" description="Helical" evidence="1">
    <location>
        <begin position="31"/>
        <end position="50"/>
    </location>
</feature>
<protein>
    <submittedName>
        <fullName evidence="3">DUF3488 domain-containing protein</fullName>
    </submittedName>
</protein>
<feature type="transmembrane region" description="Helical" evidence="1">
    <location>
        <begin position="513"/>
        <end position="532"/>
    </location>
</feature>